<evidence type="ECO:0008006" key="3">
    <source>
        <dbReference type="Google" id="ProtNLM"/>
    </source>
</evidence>
<reference evidence="1 2" key="1">
    <citation type="submission" date="2015-11" db="EMBL/GenBank/DDBJ databases">
        <title>Genomic analysis of 38 Legionella species identifies large and diverse effector repertoires.</title>
        <authorList>
            <person name="Burstein D."/>
            <person name="Amaro F."/>
            <person name="Zusman T."/>
            <person name="Lifshitz Z."/>
            <person name="Cohen O."/>
            <person name="Gilbert J.A."/>
            <person name="Pupko T."/>
            <person name="Shuman H.A."/>
            <person name="Segal G."/>
        </authorList>
    </citation>
    <scope>NUCLEOTIDE SEQUENCE [LARGE SCALE GENOMIC DNA]</scope>
    <source>
        <strain evidence="1 2">Mt.St.Helens-9</strain>
    </source>
</reference>
<dbReference type="Proteomes" id="UP000054877">
    <property type="component" value="Unassembled WGS sequence"/>
</dbReference>
<comment type="caution">
    <text evidence="1">The sequence shown here is derived from an EMBL/GenBank/DDBJ whole genome shotgun (WGS) entry which is preliminary data.</text>
</comment>
<dbReference type="PROSITE" id="PS51257">
    <property type="entry name" value="PROKAR_LIPOPROTEIN"/>
    <property type="match status" value="1"/>
</dbReference>
<gene>
    <name evidence="1" type="ORF">Lspi_1949</name>
</gene>
<evidence type="ECO:0000313" key="2">
    <source>
        <dbReference type="Proteomes" id="UP000054877"/>
    </source>
</evidence>
<protein>
    <recommendedName>
        <fullName evidence="3">Lipoprotein</fullName>
    </recommendedName>
</protein>
<keyword evidence="2" id="KW-1185">Reference proteome</keyword>
<dbReference type="OrthoDB" id="282364at2"/>
<dbReference type="STRING" id="452.Lspi_1949"/>
<dbReference type="AlphaFoldDB" id="A0A0W0YZU6"/>
<name>A0A0W0YZU6_LEGSP</name>
<dbReference type="PATRIC" id="fig|452.5.peg.2143"/>
<evidence type="ECO:0000313" key="1">
    <source>
        <dbReference type="EMBL" id="KTD62099.1"/>
    </source>
</evidence>
<dbReference type="EMBL" id="LNYX01000030">
    <property type="protein sequence ID" value="KTD62099.1"/>
    <property type="molecule type" value="Genomic_DNA"/>
</dbReference>
<dbReference type="RefSeq" id="WP_058483868.1">
    <property type="nucleotide sequence ID" value="NZ_CAAAII010000018.1"/>
</dbReference>
<sequence length="354" mass="41019">MNIIKIISCALILLLQSCSSLGPYKTQVERLSYNYSLHNSENQQLLLNIVRLRYFDNIYFLSLNNIVAQMSLATSLRANIAKIEKGPLSGFAEGDVGYQERPTITYTPLQGEDFVKRLLIPIDLKVVYALLRSGWGINHVFRMVIQRINHINNAVSASRIVGSHIPHFKKFKSLSWVFYYFEERGNLDITYGKIHGYFAIKLTFHGIDKIPASGKKLLRELHITPQTPYIWLVAKQDNQPHHAYIETRSILGFLNYMSKGIVVPEELIKHNQVPMTRYPNGKIFDWNQVTQGMITIRASREHPRNTYVKVYYNGYWYYIPNNDFHSKETFILLNIFYGFQQGKITNDVPVFTVS</sequence>
<organism evidence="1 2">
    <name type="scientific">Legionella spiritensis</name>
    <dbReference type="NCBI Taxonomy" id="452"/>
    <lineage>
        <taxon>Bacteria</taxon>
        <taxon>Pseudomonadati</taxon>
        <taxon>Pseudomonadota</taxon>
        <taxon>Gammaproteobacteria</taxon>
        <taxon>Legionellales</taxon>
        <taxon>Legionellaceae</taxon>
        <taxon>Legionella</taxon>
    </lineage>
</organism>
<accession>A0A0W0YZU6</accession>
<proteinExistence type="predicted"/>